<keyword evidence="1" id="KW-0808">Transferase</keyword>
<organism evidence="1 2">
    <name type="scientific">Candidatus Woesebacteria bacterium GW2011_GWB1_40_12</name>
    <dbReference type="NCBI Taxonomy" id="1618576"/>
    <lineage>
        <taxon>Bacteria</taxon>
        <taxon>Candidatus Woeseibacteriota</taxon>
    </lineage>
</organism>
<dbReference type="AlphaFoldDB" id="A0A0G0TQV8"/>
<dbReference type="Proteomes" id="UP000034215">
    <property type="component" value="Unassembled WGS sequence"/>
</dbReference>
<comment type="caution">
    <text evidence="1">The sequence shown here is derived from an EMBL/GenBank/DDBJ whole genome shotgun (WGS) entry which is preliminary data.</text>
</comment>
<proteinExistence type="predicted"/>
<dbReference type="GO" id="GO:0016740">
    <property type="term" value="F:transferase activity"/>
    <property type="evidence" value="ECO:0007669"/>
    <property type="project" value="UniProtKB-KW"/>
</dbReference>
<gene>
    <name evidence="1" type="ORF">UT76_C0044G0002</name>
</gene>
<reference evidence="1 2" key="1">
    <citation type="journal article" date="2015" name="Nature">
        <title>rRNA introns, odd ribosomes, and small enigmatic genomes across a large radiation of phyla.</title>
        <authorList>
            <person name="Brown C.T."/>
            <person name="Hug L.A."/>
            <person name="Thomas B.C."/>
            <person name="Sharon I."/>
            <person name="Castelle C.J."/>
            <person name="Singh A."/>
            <person name="Wilkins M.J."/>
            <person name="Williams K.H."/>
            <person name="Banfield J.F."/>
        </authorList>
    </citation>
    <scope>NUCLEOTIDE SEQUENCE [LARGE SCALE GENOMIC DNA]</scope>
</reference>
<evidence type="ECO:0000313" key="1">
    <source>
        <dbReference type="EMBL" id="KKR40222.1"/>
    </source>
</evidence>
<protein>
    <submittedName>
        <fullName evidence="1">Glycosyl transferase family 2</fullName>
    </submittedName>
</protein>
<name>A0A0G0TQV8_9BACT</name>
<evidence type="ECO:0000313" key="2">
    <source>
        <dbReference type="Proteomes" id="UP000034215"/>
    </source>
</evidence>
<sequence>MNNVEIITLKAPDIRDFAYERNKLLKKASSVWVFFVDGDEKISEELKKEIENLDPGSYNGYYVKRKIIFLGHVIGEDKVLRLGKRDAGKWNRKVHEVWNIKGKVGLLKNFLIHNTAEDISSYVGKINKYSSIHAEENLKEGKKANTFKIIFYPKMMFLKNILQGRGFTFSMLQSLHSFLGWSKEWELTRKTGQAK</sequence>
<dbReference type="EMBL" id="LBYA01000044">
    <property type="protein sequence ID" value="KKR40222.1"/>
    <property type="molecule type" value="Genomic_DNA"/>
</dbReference>
<accession>A0A0G0TQV8</accession>